<name>H8MEJ7_CORCM</name>
<accession>H8MEJ7</accession>
<proteinExistence type="predicted"/>
<keyword evidence="2" id="KW-1185">Reference proteome</keyword>
<reference evidence="2" key="2">
    <citation type="submission" date="2012-03" db="EMBL/GenBank/DDBJ databases">
        <title>Genome sequence of the fruiting myxobacterium Corallococcus coralloides DSM 2259.</title>
        <authorList>
            <person name="Huntley S."/>
            <person name="Zhang Y."/>
            <person name="Treuner-Lange A."/>
            <person name="Sensen C.W."/>
            <person name="Sogaard-Andersen L."/>
        </authorList>
    </citation>
    <scope>NUCLEOTIDE SEQUENCE [LARGE SCALE GENOMIC DNA]</scope>
    <source>
        <strain evidence="2">ATCC 25202 / DSM 2259 / NBRC 100086 / M2</strain>
    </source>
</reference>
<dbReference type="eggNOG" id="ENOG5031D5R">
    <property type="taxonomic scope" value="Bacteria"/>
</dbReference>
<evidence type="ECO:0000313" key="2">
    <source>
        <dbReference type="Proteomes" id="UP000007587"/>
    </source>
</evidence>
<evidence type="ECO:0000313" key="1">
    <source>
        <dbReference type="EMBL" id="AFE03540.1"/>
    </source>
</evidence>
<dbReference type="Proteomes" id="UP000007587">
    <property type="component" value="Chromosome"/>
</dbReference>
<dbReference type="EMBL" id="CP003389">
    <property type="protein sequence ID" value="AFE03540.1"/>
    <property type="molecule type" value="Genomic_DNA"/>
</dbReference>
<gene>
    <name evidence="1" type="ordered locus">COCOR_00521</name>
</gene>
<protein>
    <submittedName>
        <fullName evidence="1">Uncharacterized protein</fullName>
    </submittedName>
</protein>
<sequence length="170" mass="19181">MTYQNEWRPRFSGPPHRSSYIVEGRPVDVDALSVRTMNFSQHWRTPGIVEVRYEVTLPGAYAVALIEQDWADLVEDYQRFPSPENPLDQALRALDWPEPARALADPVAAPLVLDSFAHELLLRWFDDGVPSGPGFVLNTVDAFRMAGADVYLAGRARPHVPDVSYVYQDV</sequence>
<dbReference type="OrthoDB" id="5510747at2"/>
<dbReference type="InParanoid" id="H8MEJ7"/>
<dbReference type="HOGENOM" id="CLU_1568088_0_0_7"/>
<reference evidence="1 2" key="1">
    <citation type="journal article" date="2012" name="J. Bacteriol.">
        <title>Complete Genome Sequence of the Fruiting Myxobacterium Corallococcus coralloides DSM 2259.</title>
        <authorList>
            <person name="Huntley S."/>
            <person name="Zhang Y."/>
            <person name="Treuner-Lange A."/>
            <person name="Kneip S."/>
            <person name="Sensen C.W."/>
            <person name="Sogaard-Andersen L."/>
        </authorList>
    </citation>
    <scope>NUCLEOTIDE SEQUENCE [LARGE SCALE GENOMIC DNA]</scope>
    <source>
        <strain evidence="2">ATCC 25202 / DSM 2259 / NBRC 100086 / M2</strain>
    </source>
</reference>
<organism evidence="1 2">
    <name type="scientific">Corallococcus coralloides (strain ATCC 25202 / DSM 2259 / NBRC 100086 / M2)</name>
    <name type="common">Myxococcus coralloides</name>
    <dbReference type="NCBI Taxonomy" id="1144275"/>
    <lineage>
        <taxon>Bacteria</taxon>
        <taxon>Pseudomonadati</taxon>
        <taxon>Myxococcota</taxon>
        <taxon>Myxococcia</taxon>
        <taxon>Myxococcales</taxon>
        <taxon>Cystobacterineae</taxon>
        <taxon>Myxococcaceae</taxon>
        <taxon>Corallococcus</taxon>
    </lineage>
</organism>
<dbReference type="AlphaFoldDB" id="H8MEJ7"/>
<dbReference type="STRING" id="1144275.COCOR_00521"/>
<dbReference type="KEGG" id="ccx:COCOR_00521"/>
<dbReference type="RefSeq" id="WP_014393373.1">
    <property type="nucleotide sequence ID" value="NC_017030.1"/>
</dbReference>